<dbReference type="InterPro" id="IPR015424">
    <property type="entry name" value="PyrdxlP-dep_Trfase"/>
</dbReference>
<name>X1EEA1_9ZZZZ</name>
<dbReference type="SUPFAM" id="SSF53383">
    <property type="entry name" value="PLP-dependent transferases"/>
    <property type="match status" value="1"/>
</dbReference>
<evidence type="ECO:0000313" key="2">
    <source>
        <dbReference type="EMBL" id="GAH18685.1"/>
    </source>
</evidence>
<accession>X1EEA1</accession>
<dbReference type="GO" id="GO:0030170">
    <property type="term" value="F:pyridoxal phosphate binding"/>
    <property type="evidence" value="ECO:0007669"/>
    <property type="project" value="TreeGrafter"/>
</dbReference>
<dbReference type="EMBL" id="BARU01004137">
    <property type="protein sequence ID" value="GAH18685.1"/>
    <property type="molecule type" value="Genomic_DNA"/>
</dbReference>
<reference evidence="2" key="1">
    <citation type="journal article" date="2014" name="Front. Microbiol.">
        <title>High frequency of phylogenetically diverse reductive dehalogenase-homologous genes in deep subseafloor sedimentary metagenomes.</title>
        <authorList>
            <person name="Kawai M."/>
            <person name="Futagami T."/>
            <person name="Toyoda A."/>
            <person name="Takaki Y."/>
            <person name="Nishi S."/>
            <person name="Hori S."/>
            <person name="Arai W."/>
            <person name="Tsubouchi T."/>
            <person name="Morono Y."/>
            <person name="Uchiyama I."/>
            <person name="Ito T."/>
            <person name="Fujiyama A."/>
            <person name="Inagaki F."/>
            <person name="Takami H."/>
        </authorList>
    </citation>
    <scope>NUCLEOTIDE SEQUENCE</scope>
    <source>
        <strain evidence="2">Expedition CK06-06</strain>
    </source>
</reference>
<feature type="non-terminal residue" evidence="2">
    <location>
        <position position="1"/>
    </location>
</feature>
<dbReference type="PANTHER" id="PTHR30244">
    <property type="entry name" value="TRANSAMINASE"/>
    <property type="match status" value="1"/>
</dbReference>
<dbReference type="CDD" id="cd00616">
    <property type="entry name" value="AHBA_syn"/>
    <property type="match status" value="1"/>
</dbReference>
<feature type="non-terminal residue" evidence="2">
    <location>
        <position position="268"/>
    </location>
</feature>
<dbReference type="PANTHER" id="PTHR30244:SF9">
    <property type="entry name" value="PROTEIN RV3402C"/>
    <property type="match status" value="1"/>
</dbReference>
<dbReference type="Pfam" id="PF01041">
    <property type="entry name" value="DegT_DnrJ_EryC1"/>
    <property type="match status" value="1"/>
</dbReference>
<dbReference type="InterPro" id="IPR015421">
    <property type="entry name" value="PyrdxlP-dep_Trfase_major"/>
</dbReference>
<organism evidence="2">
    <name type="scientific">marine sediment metagenome</name>
    <dbReference type="NCBI Taxonomy" id="412755"/>
    <lineage>
        <taxon>unclassified sequences</taxon>
        <taxon>metagenomes</taxon>
        <taxon>ecological metagenomes</taxon>
    </lineage>
</organism>
<keyword evidence="1" id="KW-0663">Pyridoxal phosphate</keyword>
<dbReference type="AlphaFoldDB" id="X1EEA1"/>
<gene>
    <name evidence="2" type="ORF">S03H2_08497</name>
</gene>
<dbReference type="GO" id="GO:0008483">
    <property type="term" value="F:transaminase activity"/>
    <property type="evidence" value="ECO:0007669"/>
    <property type="project" value="TreeGrafter"/>
</dbReference>
<evidence type="ECO:0008006" key="3">
    <source>
        <dbReference type="Google" id="ProtNLM"/>
    </source>
</evidence>
<dbReference type="Gene3D" id="3.40.640.10">
    <property type="entry name" value="Type I PLP-dependent aspartate aminotransferase-like (Major domain)"/>
    <property type="match status" value="1"/>
</dbReference>
<evidence type="ECO:0000256" key="1">
    <source>
        <dbReference type="ARBA" id="ARBA00022898"/>
    </source>
</evidence>
<proteinExistence type="predicted"/>
<protein>
    <recommendedName>
        <fullName evidence="3">Aminotransferase class I/classII domain-containing protein</fullName>
    </recommendedName>
</protein>
<dbReference type="InterPro" id="IPR000653">
    <property type="entry name" value="DegT/StrS_aminotransferase"/>
</dbReference>
<sequence>ALQIGLEGMGIAGEVITTPFTFVATTHALFWNKIRPVFVDIEPDYYTLDPEKVEAAITPWTTAILPVHVFGHPCNVNVLADIARRHNLKLIYDAAHAFGVRVGNRSLAHFGDMSMFSFHATKLYHSLEGGMLTFQDSGLKSILDYLKNFGFKNEVEVVMPGTNAKMNEMQALMGSMILGYLDELIEKRRKITEIYRERLNDISGIKLPPSLPADVKYNHAYMTIEIHEKEFGMSRDILYEELRKYNIHTRRYFYPLICDFACYRSVAV</sequence>
<comment type="caution">
    <text evidence="2">The sequence shown here is derived from an EMBL/GenBank/DDBJ whole genome shotgun (WGS) entry which is preliminary data.</text>
</comment>
<dbReference type="GO" id="GO:0000271">
    <property type="term" value="P:polysaccharide biosynthetic process"/>
    <property type="evidence" value="ECO:0007669"/>
    <property type="project" value="TreeGrafter"/>
</dbReference>